<evidence type="ECO:0000313" key="2">
    <source>
        <dbReference type="Proteomes" id="UP000076962"/>
    </source>
</evidence>
<dbReference type="Proteomes" id="UP000076962">
    <property type="component" value="Unassembled WGS sequence"/>
</dbReference>
<reference evidence="1 2" key="1">
    <citation type="submission" date="2016-05" db="EMBL/GenBank/DDBJ databases">
        <title>Single-cell genome of chain-forming Candidatus Thiomargarita nelsonii and comparison to other large sulfur-oxidizing bacteria.</title>
        <authorList>
            <person name="Winkel M."/>
            <person name="Salman V."/>
            <person name="Woyke T."/>
            <person name="Schulz-Vogt H."/>
            <person name="Richter M."/>
            <person name="Flood B."/>
            <person name="Bailey J."/>
            <person name="Amann R."/>
            <person name="Mussmann M."/>
        </authorList>
    </citation>
    <scope>NUCLEOTIDE SEQUENCE [LARGE SCALE GENOMIC DNA]</scope>
    <source>
        <strain evidence="1 2">THI036</strain>
    </source>
</reference>
<dbReference type="Gene3D" id="3.90.245.10">
    <property type="entry name" value="Ribonucleoside hydrolase-like"/>
    <property type="match status" value="1"/>
</dbReference>
<keyword evidence="2" id="KW-1185">Reference proteome</keyword>
<protein>
    <submittedName>
        <fullName evidence="1">Uncharacterized protein</fullName>
    </submittedName>
</protein>
<sequence>MVRVETQGQWTRGQTLFDDRHLAKTRANAWVALQVDDVNLLAILAEDLKVLVKGAPNK</sequence>
<dbReference type="AlphaFoldDB" id="A0A176S0C3"/>
<dbReference type="InterPro" id="IPR036452">
    <property type="entry name" value="Ribo_hydro-like"/>
</dbReference>
<comment type="caution">
    <text evidence="1">The sequence shown here is derived from an EMBL/GenBank/DDBJ whole genome shotgun (WGS) entry which is preliminary data.</text>
</comment>
<accession>A0A176S0C3</accession>
<gene>
    <name evidence="1" type="ORF">THIOM_002874</name>
</gene>
<dbReference type="GO" id="GO:0016799">
    <property type="term" value="F:hydrolase activity, hydrolyzing N-glycosyl compounds"/>
    <property type="evidence" value="ECO:0007669"/>
    <property type="project" value="InterPro"/>
</dbReference>
<organism evidence="1 2">
    <name type="scientific">Candidatus Thiomargarita nelsonii</name>
    <dbReference type="NCBI Taxonomy" id="1003181"/>
    <lineage>
        <taxon>Bacteria</taxon>
        <taxon>Pseudomonadati</taxon>
        <taxon>Pseudomonadota</taxon>
        <taxon>Gammaproteobacteria</taxon>
        <taxon>Thiotrichales</taxon>
        <taxon>Thiotrichaceae</taxon>
        <taxon>Thiomargarita</taxon>
    </lineage>
</organism>
<dbReference type="SUPFAM" id="SSF53590">
    <property type="entry name" value="Nucleoside hydrolase"/>
    <property type="match status" value="1"/>
</dbReference>
<dbReference type="EMBL" id="LUTY01001688">
    <property type="protein sequence ID" value="OAD21358.1"/>
    <property type="molecule type" value="Genomic_DNA"/>
</dbReference>
<name>A0A176S0C3_9GAMM</name>
<proteinExistence type="predicted"/>
<evidence type="ECO:0000313" key="1">
    <source>
        <dbReference type="EMBL" id="OAD21358.1"/>
    </source>
</evidence>